<dbReference type="InterPro" id="IPR004380">
    <property type="entry name" value="Asp_race"/>
</dbReference>
<organism evidence="3 4">
    <name type="scientific">Fictibacillus arsenicus</name>
    <dbReference type="NCBI Taxonomy" id="255247"/>
    <lineage>
        <taxon>Bacteria</taxon>
        <taxon>Bacillati</taxon>
        <taxon>Bacillota</taxon>
        <taxon>Bacilli</taxon>
        <taxon>Bacillales</taxon>
        <taxon>Fictibacillaceae</taxon>
        <taxon>Fictibacillus</taxon>
    </lineage>
</organism>
<name>A0A1B1Z625_9BACL</name>
<dbReference type="Proteomes" id="UP000077412">
    <property type="component" value="Chromosome"/>
</dbReference>
<dbReference type="EMBL" id="CP016761">
    <property type="protein sequence ID" value="ANX12898.1"/>
    <property type="molecule type" value="Genomic_DNA"/>
</dbReference>
<gene>
    <name evidence="3" type="ORF">ABE41_012845</name>
</gene>
<reference evidence="3 4" key="1">
    <citation type="submission" date="2016-08" db="EMBL/GenBank/DDBJ databases">
        <title>Complete genome sequence of Fictibacillus arsenicus G25-54, a strain with toxicity to nematodes and a potential arsenic-resistance activity.</title>
        <authorList>
            <person name="Zheng Z."/>
        </authorList>
    </citation>
    <scope>NUCLEOTIDE SEQUENCE [LARGE SCALE GENOMIC DNA]</scope>
    <source>
        <strain evidence="3 4">G25-54</strain>
    </source>
</reference>
<dbReference type="RefSeq" id="WP_066290934.1">
    <property type="nucleotide sequence ID" value="NZ_CP016761.1"/>
</dbReference>
<dbReference type="InterPro" id="IPR015942">
    <property type="entry name" value="Asp/Glu/hydantoin_racemase"/>
</dbReference>
<dbReference type="PANTHER" id="PTHR21198">
    <property type="entry name" value="GLUTAMATE RACEMASE"/>
    <property type="match status" value="1"/>
</dbReference>
<evidence type="ECO:0008006" key="5">
    <source>
        <dbReference type="Google" id="ProtNLM"/>
    </source>
</evidence>
<dbReference type="STRING" id="255247.ABE41_012845"/>
<proteinExistence type="inferred from homology"/>
<dbReference type="Pfam" id="PF01177">
    <property type="entry name" value="Asp_Glu_race"/>
    <property type="match status" value="1"/>
</dbReference>
<dbReference type="GO" id="GO:0047661">
    <property type="term" value="F:amino-acid racemase activity"/>
    <property type="evidence" value="ECO:0007669"/>
    <property type="project" value="InterPro"/>
</dbReference>
<evidence type="ECO:0000313" key="3">
    <source>
        <dbReference type="EMBL" id="ANX12898.1"/>
    </source>
</evidence>
<keyword evidence="2" id="KW-0413">Isomerase</keyword>
<dbReference type="Gene3D" id="3.40.50.1860">
    <property type="match status" value="2"/>
</dbReference>
<accession>A0A1B1Z625</accession>
<dbReference type="PANTHER" id="PTHR21198:SF7">
    <property type="entry name" value="ASPARTATE-GLUTAMATE RACEMASE FAMILY"/>
    <property type="match status" value="1"/>
</dbReference>
<protein>
    <recommendedName>
        <fullName evidence="5">Aspartate racemase</fullName>
    </recommendedName>
</protein>
<sequence>MKIGILGGLTPQATIEYYKLIISQYHNKIDSAVFPEMVIESVDVSKVHHLTMGKKFQQLIQYLSESMNNLMKAGSDVILIASNTPHLFYEDITRNVGVPVISIVDVTYNEVMKSKKNRIGLLGTIPTMQSDLYKKPFINTEIQIFVPEITQQDFLQEKIFKQFSRGIFIEDDITAVGNMIHQLKSKYNINGLILGCTELPIFLEQDDWDDITLFNTAAIHVDSLIRFLKKAHI</sequence>
<evidence type="ECO:0000256" key="2">
    <source>
        <dbReference type="ARBA" id="ARBA00023235"/>
    </source>
</evidence>
<dbReference type="AlphaFoldDB" id="A0A1B1Z625"/>
<dbReference type="OrthoDB" id="9803739at2"/>
<dbReference type="InterPro" id="IPR001920">
    <property type="entry name" value="Asp/Glu_race"/>
</dbReference>
<dbReference type="NCBIfam" id="TIGR00035">
    <property type="entry name" value="asp_race"/>
    <property type="match status" value="1"/>
</dbReference>
<dbReference type="KEGG" id="far:ABE41_012845"/>
<evidence type="ECO:0000256" key="1">
    <source>
        <dbReference type="ARBA" id="ARBA00007847"/>
    </source>
</evidence>
<dbReference type="SUPFAM" id="SSF53681">
    <property type="entry name" value="Aspartate/glutamate racemase"/>
    <property type="match status" value="2"/>
</dbReference>
<comment type="similarity">
    <text evidence="1">Belongs to the aspartate/glutamate racemases family.</text>
</comment>
<evidence type="ECO:0000313" key="4">
    <source>
        <dbReference type="Proteomes" id="UP000077412"/>
    </source>
</evidence>
<keyword evidence="4" id="KW-1185">Reference proteome</keyword>